<reference evidence="1" key="1">
    <citation type="journal article" date="2021" name="Proc. Natl. Acad. Sci. U.S.A.">
        <title>A Catalog of Tens of Thousands of Viruses from Human Metagenomes Reveals Hidden Associations with Chronic Diseases.</title>
        <authorList>
            <person name="Tisza M.J."/>
            <person name="Buck C.B."/>
        </authorList>
    </citation>
    <scope>NUCLEOTIDE SEQUENCE</scope>
    <source>
        <strain evidence="1">Ct5xZ3</strain>
    </source>
</reference>
<evidence type="ECO:0000313" key="1">
    <source>
        <dbReference type="EMBL" id="DAE92102.1"/>
    </source>
</evidence>
<accession>A0A8S5RRM0</accession>
<proteinExistence type="predicted"/>
<sequence length="36" mass="4409">MEETNKPHMFEDCIHREYCLGAYVKDHWCGNHTERK</sequence>
<protein>
    <submittedName>
        <fullName evidence="1">Uncharacterized protein</fullName>
    </submittedName>
</protein>
<organism evidence="1">
    <name type="scientific">Myoviridae sp. ct5xZ3</name>
    <dbReference type="NCBI Taxonomy" id="2827601"/>
    <lineage>
        <taxon>Viruses</taxon>
        <taxon>Duplodnaviria</taxon>
        <taxon>Heunggongvirae</taxon>
        <taxon>Uroviricota</taxon>
        <taxon>Caudoviricetes</taxon>
    </lineage>
</organism>
<dbReference type="EMBL" id="BK057794">
    <property type="protein sequence ID" value="DAE92102.1"/>
    <property type="molecule type" value="Genomic_DNA"/>
</dbReference>
<name>A0A8S5RRM0_9CAUD</name>